<dbReference type="SFLD" id="SFLDS00003">
    <property type="entry name" value="Haloacid_Dehalogenase"/>
    <property type="match status" value="1"/>
</dbReference>
<dbReference type="InterPro" id="IPR001757">
    <property type="entry name" value="P_typ_ATPase"/>
</dbReference>
<dbReference type="SUPFAM" id="SSF56784">
    <property type="entry name" value="HAD-like"/>
    <property type="match status" value="1"/>
</dbReference>
<evidence type="ECO:0000256" key="4">
    <source>
        <dbReference type="ARBA" id="ARBA00022723"/>
    </source>
</evidence>
<dbReference type="InterPro" id="IPR023298">
    <property type="entry name" value="ATPase_P-typ_TM_dom_sf"/>
</dbReference>
<dbReference type="SUPFAM" id="SSF47240">
    <property type="entry name" value="Ferritin-like"/>
    <property type="match status" value="1"/>
</dbReference>
<dbReference type="SUPFAM" id="SSF81653">
    <property type="entry name" value="Calcium ATPase, transduction domain A"/>
    <property type="match status" value="1"/>
</dbReference>
<feature type="transmembrane region" description="Helical" evidence="10">
    <location>
        <begin position="758"/>
        <end position="780"/>
    </location>
</feature>
<dbReference type="Gene3D" id="2.70.150.10">
    <property type="entry name" value="Calcium-transporting ATPase, cytoplasmic transduction domain A"/>
    <property type="match status" value="1"/>
</dbReference>
<keyword evidence="14" id="KW-1185">Reference proteome</keyword>
<feature type="transmembrane region" description="Helical" evidence="10">
    <location>
        <begin position="236"/>
        <end position="254"/>
    </location>
</feature>
<feature type="transmembrane region" description="Helical" evidence="10">
    <location>
        <begin position="164"/>
        <end position="181"/>
    </location>
</feature>
<dbReference type="SFLD" id="SFLDF00027">
    <property type="entry name" value="p-type_atpase"/>
    <property type="match status" value="1"/>
</dbReference>
<sequence length="787" mass="83354">MTEHDHSHHHHAGDETQMATDPVCGMKVEVSPETPTQELEGEPYYFCSDRCFNRFNSDPWLYAWSGGADGQMHEGVPPSTSATSAPGTQWTCPMHPEIIREEPGTCPICGMALEPVIPSDDQNEELVDFTRRMWLSSIAAIPLIILTMGEMVGLPVRNWVGHQMSYYMEFLIATPVILWAAQPFFERGIASIQNRSPNMWTLIALGVGAAYIYSLFATFLPGIFPEQYRSAEGVGTYFEAAVVIIALVFVGQVLELRARERTGDAIRALLDLAPKMARRILPDGQEEDIQLDQVVVGDLLRIRPGDSVPVDATVVEGHSSIDESMITGEPVPVEKTEGDRVTGGTINKNGSLAVRAAKVGADTVLAQIVEMVAGARRSRAPIQGLADRVSSIFVPTVVIIAIVSFIVWLSIGPNPALAFAIASAVSVLIIACPCALGLATPISITTAAGRGAQAGVLIKDAEALERMARVDTVIVDKTGTLTLGKPELTNAVSLSNLTSDDVLTFAAALELGSEHPLAEAIVEGARERGLTLPKALNFEAVTGKGVKGSVEGQQVALGNTAMMELLSIDTSKVEADMNTLRSEGKTAMFVALEGELAGVVAVTDPIKPTTSDAIRDLHSLGLRIIMATGDNLRTAQAVAKDLGIDEVRADVLPEDKKALVDELRATGHKVAMAGDGVNDAPALASADVGIAMGTGADVAVESAGITLLGGDLVGIVRARKLAKATLRNIKQNLFFAFAYNAAGVPIAAGVLYPFLGLLLSPMIAAAAMSLSSVSVIANALRLRHVKL</sequence>
<dbReference type="PRINTS" id="PR00119">
    <property type="entry name" value="CATATPASE"/>
</dbReference>
<dbReference type="InterPro" id="IPR027256">
    <property type="entry name" value="P-typ_ATPase_IB"/>
</dbReference>
<dbReference type="Pfam" id="PF00702">
    <property type="entry name" value="Hydrolase"/>
    <property type="match status" value="1"/>
</dbReference>
<evidence type="ECO:0000256" key="5">
    <source>
        <dbReference type="ARBA" id="ARBA00022741"/>
    </source>
</evidence>
<organism evidence="13 14">
    <name type="scientific">Aliiroseovarius salicola</name>
    <dbReference type="NCBI Taxonomy" id="3009082"/>
    <lineage>
        <taxon>Bacteria</taxon>
        <taxon>Pseudomonadati</taxon>
        <taxon>Pseudomonadota</taxon>
        <taxon>Alphaproteobacteria</taxon>
        <taxon>Rhodobacterales</taxon>
        <taxon>Paracoccaceae</taxon>
        <taxon>Aliiroseovarius</taxon>
    </lineage>
</organism>
<dbReference type="Gene3D" id="3.40.1110.10">
    <property type="entry name" value="Calcium-transporting ATPase, cytoplasmic domain N"/>
    <property type="match status" value="1"/>
</dbReference>
<keyword evidence="10" id="KW-1003">Cell membrane</keyword>
<name>A0ABT4W5K3_9RHOB</name>
<keyword evidence="7" id="KW-1278">Translocase</keyword>
<keyword evidence="6 10" id="KW-0067">ATP-binding</keyword>
<evidence type="ECO:0000256" key="3">
    <source>
        <dbReference type="ARBA" id="ARBA00022692"/>
    </source>
</evidence>
<dbReference type="RefSeq" id="WP_271055497.1">
    <property type="nucleotide sequence ID" value="NZ_JAQIIO010000016.1"/>
</dbReference>
<evidence type="ECO:0000256" key="10">
    <source>
        <dbReference type="RuleBase" id="RU362081"/>
    </source>
</evidence>
<evidence type="ECO:0000256" key="8">
    <source>
        <dbReference type="ARBA" id="ARBA00022989"/>
    </source>
</evidence>
<feature type="transmembrane region" description="Helical" evidence="10">
    <location>
        <begin position="202"/>
        <end position="224"/>
    </location>
</feature>
<dbReference type="SMART" id="SM00746">
    <property type="entry name" value="TRASH"/>
    <property type="match status" value="1"/>
</dbReference>
<dbReference type="PRINTS" id="PR00943">
    <property type="entry name" value="CUATPASE"/>
</dbReference>
<evidence type="ECO:0000256" key="11">
    <source>
        <dbReference type="SAM" id="MobiDB-lite"/>
    </source>
</evidence>
<dbReference type="InterPro" id="IPR008250">
    <property type="entry name" value="ATPase_P-typ_transduc_dom_A_sf"/>
</dbReference>
<keyword evidence="9 10" id="KW-0472">Membrane</keyword>
<dbReference type="Proteomes" id="UP001528040">
    <property type="component" value="Unassembled WGS sequence"/>
</dbReference>
<dbReference type="InterPro" id="IPR018303">
    <property type="entry name" value="ATPase_P-typ_P_site"/>
</dbReference>
<comment type="caution">
    <text evidence="13">The sequence shown here is derived from an EMBL/GenBank/DDBJ whole genome shotgun (WGS) entry which is preliminary data.</text>
</comment>
<dbReference type="NCBIfam" id="TIGR01511">
    <property type="entry name" value="ATPase-IB1_Cu"/>
    <property type="match status" value="1"/>
</dbReference>
<protein>
    <submittedName>
        <fullName evidence="13">Heavy metal translocating P-type ATPase</fullName>
    </submittedName>
</protein>
<dbReference type="InterPro" id="IPR044492">
    <property type="entry name" value="P_typ_ATPase_HD_dom"/>
</dbReference>
<dbReference type="EMBL" id="JAQIIO010000016">
    <property type="protein sequence ID" value="MDA5095786.1"/>
    <property type="molecule type" value="Genomic_DNA"/>
</dbReference>
<evidence type="ECO:0000256" key="7">
    <source>
        <dbReference type="ARBA" id="ARBA00022967"/>
    </source>
</evidence>
<dbReference type="SUPFAM" id="SSF81665">
    <property type="entry name" value="Calcium ATPase, transmembrane domain M"/>
    <property type="match status" value="1"/>
</dbReference>
<keyword evidence="4 10" id="KW-0479">Metal-binding</keyword>
<dbReference type="InterPro" id="IPR023299">
    <property type="entry name" value="ATPase_P-typ_cyto_dom_N"/>
</dbReference>
<dbReference type="InterPro" id="IPR036412">
    <property type="entry name" value="HAD-like_sf"/>
</dbReference>
<evidence type="ECO:0000256" key="1">
    <source>
        <dbReference type="ARBA" id="ARBA00004127"/>
    </source>
</evidence>
<keyword evidence="8 10" id="KW-1133">Transmembrane helix</keyword>
<dbReference type="NCBIfam" id="TIGR01494">
    <property type="entry name" value="ATPase_P-type"/>
    <property type="match status" value="1"/>
</dbReference>
<evidence type="ECO:0000256" key="9">
    <source>
        <dbReference type="ARBA" id="ARBA00023136"/>
    </source>
</evidence>
<dbReference type="Pfam" id="PF04945">
    <property type="entry name" value="YHS"/>
    <property type="match status" value="1"/>
</dbReference>
<comment type="similarity">
    <text evidence="2 10">Belongs to the cation transport ATPase (P-type) (TC 3.A.3) family. Type IB subfamily.</text>
</comment>
<dbReference type="SFLD" id="SFLDG00002">
    <property type="entry name" value="C1.7:_P-type_atpase_like"/>
    <property type="match status" value="1"/>
</dbReference>
<feature type="transmembrane region" description="Helical" evidence="10">
    <location>
        <begin position="133"/>
        <end position="152"/>
    </location>
</feature>
<evidence type="ECO:0000259" key="12">
    <source>
        <dbReference type="SMART" id="SM00746"/>
    </source>
</evidence>
<reference evidence="13 14" key="1">
    <citation type="submission" date="2023-01" db="EMBL/GenBank/DDBJ databases">
        <authorList>
            <person name="Yoon J.-W."/>
        </authorList>
    </citation>
    <scope>NUCLEOTIDE SEQUENCE [LARGE SCALE GENOMIC DNA]</scope>
    <source>
        <strain evidence="13 14">KMU-50</strain>
    </source>
</reference>
<dbReference type="InterPro" id="IPR023214">
    <property type="entry name" value="HAD_sf"/>
</dbReference>
<dbReference type="PANTHER" id="PTHR43520:SF8">
    <property type="entry name" value="P-TYPE CU(+) TRANSPORTER"/>
    <property type="match status" value="1"/>
</dbReference>
<dbReference type="InterPro" id="IPR045800">
    <property type="entry name" value="HMBD"/>
</dbReference>
<dbReference type="Gene3D" id="3.40.50.1000">
    <property type="entry name" value="HAD superfamily/HAD-like"/>
    <property type="match status" value="1"/>
</dbReference>
<feature type="transmembrane region" description="Helical" evidence="10">
    <location>
        <begin position="392"/>
        <end position="411"/>
    </location>
</feature>
<dbReference type="InterPro" id="IPR007029">
    <property type="entry name" value="YHS_dom"/>
</dbReference>
<evidence type="ECO:0000313" key="14">
    <source>
        <dbReference type="Proteomes" id="UP001528040"/>
    </source>
</evidence>
<dbReference type="InterPro" id="IPR011017">
    <property type="entry name" value="TRASH_dom"/>
</dbReference>
<evidence type="ECO:0000256" key="6">
    <source>
        <dbReference type="ARBA" id="ARBA00022840"/>
    </source>
</evidence>
<feature type="region of interest" description="Disordered" evidence="11">
    <location>
        <begin position="1"/>
        <end position="20"/>
    </location>
</feature>
<dbReference type="Pfam" id="PF00122">
    <property type="entry name" value="E1-E2_ATPase"/>
    <property type="match status" value="1"/>
</dbReference>
<feature type="domain" description="TRASH" evidence="12">
    <location>
        <begin position="21"/>
        <end position="59"/>
    </location>
</feature>
<comment type="subcellular location">
    <subcellularLocation>
        <location evidence="10">Cell membrane</location>
    </subcellularLocation>
    <subcellularLocation>
        <location evidence="1">Endomembrane system</location>
        <topology evidence="1">Multi-pass membrane protein</topology>
    </subcellularLocation>
</comment>
<dbReference type="PANTHER" id="PTHR43520">
    <property type="entry name" value="ATP7, ISOFORM B"/>
    <property type="match status" value="1"/>
</dbReference>
<accession>A0ABT4W5K3</accession>
<dbReference type="InterPro" id="IPR009078">
    <property type="entry name" value="Ferritin-like_SF"/>
</dbReference>
<evidence type="ECO:0000313" key="13">
    <source>
        <dbReference type="EMBL" id="MDA5095786.1"/>
    </source>
</evidence>
<feature type="transmembrane region" description="Helical" evidence="10">
    <location>
        <begin position="733"/>
        <end position="752"/>
    </location>
</feature>
<dbReference type="Pfam" id="PF19335">
    <property type="entry name" value="HMBD"/>
    <property type="match status" value="1"/>
</dbReference>
<dbReference type="CDD" id="cd02094">
    <property type="entry name" value="P-type_ATPase_Cu-like"/>
    <property type="match status" value="1"/>
</dbReference>
<dbReference type="NCBIfam" id="TIGR01525">
    <property type="entry name" value="ATPase-IB_hvy"/>
    <property type="match status" value="1"/>
</dbReference>
<feature type="transmembrane region" description="Helical" evidence="10">
    <location>
        <begin position="417"/>
        <end position="440"/>
    </location>
</feature>
<evidence type="ECO:0000256" key="2">
    <source>
        <dbReference type="ARBA" id="ARBA00006024"/>
    </source>
</evidence>
<proteinExistence type="inferred from homology"/>
<gene>
    <name evidence="13" type="ORF">O2N63_16975</name>
</gene>
<dbReference type="PROSITE" id="PS00154">
    <property type="entry name" value="ATPASE_E1_E2"/>
    <property type="match status" value="1"/>
</dbReference>
<dbReference type="InterPro" id="IPR059000">
    <property type="entry name" value="ATPase_P-type_domA"/>
</dbReference>
<keyword evidence="5 10" id="KW-0547">Nucleotide-binding</keyword>
<keyword evidence="3 10" id="KW-0812">Transmembrane</keyword>